<dbReference type="AlphaFoldDB" id="K0XLV6"/>
<feature type="transmembrane region" description="Helical" evidence="10">
    <location>
        <begin position="407"/>
        <end position="430"/>
    </location>
</feature>
<feature type="transmembrane region" description="Helical" evidence="10">
    <location>
        <begin position="316"/>
        <end position="339"/>
    </location>
</feature>
<evidence type="ECO:0000256" key="8">
    <source>
        <dbReference type="ARBA" id="ARBA00023136"/>
    </source>
</evidence>
<reference evidence="11 12" key="1">
    <citation type="submission" date="2012-08" db="EMBL/GenBank/DDBJ databases">
        <title>The Genome Sequence of Barnesiella intestinihominis YIT 11860.</title>
        <authorList>
            <consortium name="The Broad Institute Genome Sequencing Platform"/>
            <person name="Earl A."/>
            <person name="Ward D."/>
            <person name="Feldgarden M."/>
            <person name="Gevers D."/>
            <person name="Morotomi M."/>
            <person name="Walker B."/>
            <person name="Young S.K."/>
            <person name="Zeng Q."/>
            <person name="Gargeya S."/>
            <person name="Fitzgerald M."/>
            <person name="Haas B."/>
            <person name="Abouelleil A."/>
            <person name="Alvarado L."/>
            <person name="Arachchi H.M."/>
            <person name="Berlin A.M."/>
            <person name="Chapman S.B."/>
            <person name="Goldberg J."/>
            <person name="Griggs A."/>
            <person name="Gujja S."/>
            <person name="Hansen M."/>
            <person name="Howarth C."/>
            <person name="Imamovic A."/>
            <person name="Larimer J."/>
            <person name="McCowen C."/>
            <person name="Montmayeur A."/>
            <person name="Murphy C."/>
            <person name="Neiman D."/>
            <person name="Pearson M."/>
            <person name="Priest M."/>
            <person name="Roberts A."/>
            <person name="Saif S."/>
            <person name="Shea T."/>
            <person name="Sisk P."/>
            <person name="Sykes S."/>
            <person name="Wortman J."/>
            <person name="Nusbaum C."/>
            <person name="Birren B."/>
        </authorList>
    </citation>
    <scope>NUCLEOTIDE SEQUENCE [LARGE SCALE GENOMIC DNA]</scope>
    <source>
        <strain evidence="11 12">YIT 11860</strain>
    </source>
</reference>
<dbReference type="InterPro" id="IPR002528">
    <property type="entry name" value="MATE_fam"/>
</dbReference>
<dbReference type="RefSeq" id="WP_008861753.1">
    <property type="nucleotide sequence ID" value="NZ_JH815204.1"/>
</dbReference>
<sequence>MYSRKEIWRISLPILVSLFVQNLINITDTAFMGRVGQVELGASALAGVLYLAFYMVTFGFSTGAQILMARRNGEAKYGTLGPIMGQGILFLEILTIILIFASLIGTPQMLKGLISSTAVCQAGEDYMQYRIFGLLFTSIGVMFRAFFVAVTRTKVLMMNAVIMTIANVVFNYIFVFGHFGAPEMGIAGAALGSVLAEATAALHFFLYTFFYIDRGKYQLFRFRSGGFGLIREILNVSVWSMILYFLTIGTWFLFFVAVEHLGELPLAISNIIRSTSTLLFMPVNAFGATACTLVSNAMGARRADDVIPIMRRIVKMCYAIVLPLIALLCLAPHWILLIYTNDSSLIAECTHSVYVMSSFYLIALPGNILFQSVSGTGDTRTAFLIEMTTIVFYTLAIYWIIVTLQVDIAFCWTVEYVYWGFKLFLSFLFFKKTNWKVKKI</sequence>
<evidence type="ECO:0000256" key="2">
    <source>
        <dbReference type="ARBA" id="ARBA00022448"/>
    </source>
</evidence>
<keyword evidence="2" id="KW-0813">Transport</keyword>
<dbReference type="GeneID" id="77848568"/>
<keyword evidence="12" id="KW-1185">Reference proteome</keyword>
<dbReference type="GO" id="GO:0015297">
    <property type="term" value="F:antiporter activity"/>
    <property type="evidence" value="ECO:0007669"/>
    <property type="project" value="UniProtKB-KW"/>
</dbReference>
<feature type="transmembrane region" description="Helical" evidence="10">
    <location>
        <begin position="129"/>
        <end position="149"/>
    </location>
</feature>
<evidence type="ECO:0000256" key="7">
    <source>
        <dbReference type="ARBA" id="ARBA00023065"/>
    </source>
</evidence>
<accession>K0XLV6</accession>
<evidence type="ECO:0000256" key="3">
    <source>
        <dbReference type="ARBA" id="ARBA00022449"/>
    </source>
</evidence>
<dbReference type="GO" id="GO:0006811">
    <property type="term" value="P:monoatomic ion transport"/>
    <property type="evidence" value="ECO:0007669"/>
    <property type="project" value="UniProtKB-KW"/>
</dbReference>
<dbReference type="eggNOG" id="COG0534">
    <property type="taxonomic scope" value="Bacteria"/>
</dbReference>
<dbReference type="Pfam" id="PF01554">
    <property type="entry name" value="MatE"/>
    <property type="match status" value="2"/>
</dbReference>
<name>K0XLV6_9BACT</name>
<evidence type="ECO:0000313" key="12">
    <source>
        <dbReference type="Proteomes" id="UP000006044"/>
    </source>
</evidence>
<protein>
    <recommendedName>
        <fullName evidence="9">Multidrug-efflux transporter</fullName>
    </recommendedName>
</protein>
<dbReference type="InterPro" id="IPR050222">
    <property type="entry name" value="MATE_MdtK"/>
</dbReference>
<dbReference type="InterPro" id="IPR048279">
    <property type="entry name" value="MdtK-like"/>
</dbReference>
<evidence type="ECO:0000256" key="6">
    <source>
        <dbReference type="ARBA" id="ARBA00022989"/>
    </source>
</evidence>
<feature type="transmembrane region" description="Helical" evidence="10">
    <location>
        <begin position="351"/>
        <end position="370"/>
    </location>
</feature>
<evidence type="ECO:0000256" key="10">
    <source>
        <dbReference type="SAM" id="Phobius"/>
    </source>
</evidence>
<dbReference type="NCBIfam" id="TIGR00797">
    <property type="entry name" value="matE"/>
    <property type="match status" value="1"/>
</dbReference>
<dbReference type="CDD" id="cd13133">
    <property type="entry name" value="MATE_like_7"/>
    <property type="match status" value="1"/>
</dbReference>
<evidence type="ECO:0000256" key="1">
    <source>
        <dbReference type="ARBA" id="ARBA00004651"/>
    </source>
</evidence>
<feature type="transmembrane region" description="Helical" evidence="10">
    <location>
        <begin position="156"/>
        <end position="174"/>
    </location>
</feature>
<keyword evidence="6 10" id="KW-1133">Transmembrane helix</keyword>
<organism evidence="11 12">
    <name type="scientific">Barnesiella intestinihominis YIT 11860</name>
    <dbReference type="NCBI Taxonomy" id="742726"/>
    <lineage>
        <taxon>Bacteria</taxon>
        <taxon>Pseudomonadati</taxon>
        <taxon>Bacteroidota</taxon>
        <taxon>Bacteroidia</taxon>
        <taxon>Bacteroidales</taxon>
        <taxon>Barnesiellaceae</taxon>
        <taxon>Barnesiella</taxon>
    </lineage>
</organism>
<keyword evidence="4" id="KW-1003">Cell membrane</keyword>
<keyword evidence="7" id="KW-0406">Ion transport</keyword>
<keyword evidence="5 10" id="KW-0812">Transmembrane</keyword>
<keyword evidence="8 10" id="KW-0472">Membrane</keyword>
<feature type="transmembrane region" description="Helical" evidence="10">
    <location>
        <begin position="88"/>
        <end position="109"/>
    </location>
</feature>
<comment type="subcellular location">
    <subcellularLocation>
        <location evidence="1">Cell membrane</location>
        <topology evidence="1">Multi-pass membrane protein</topology>
    </subcellularLocation>
</comment>
<comment type="caution">
    <text evidence="11">The sequence shown here is derived from an EMBL/GenBank/DDBJ whole genome shotgun (WGS) entry which is preliminary data.</text>
</comment>
<dbReference type="HOGENOM" id="CLU_012893_6_5_10"/>
<feature type="transmembrane region" description="Helical" evidence="10">
    <location>
        <begin position="186"/>
        <end position="212"/>
    </location>
</feature>
<evidence type="ECO:0000256" key="4">
    <source>
        <dbReference type="ARBA" id="ARBA00022475"/>
    </source>
</evidence>
<evidence type="ECO:0000313" key="11">
    <source>
        <dbReference type="EMBL" id="EJZ64805.1"/>
    </source>
</evidence>
<keyword evidence="3" id="KW-0050">Antiport</keyword>
<feature type="transmembrane region" description="Helical" evidence="10">
    <location>
        <begin position="382"/>
        <end position="401"/>
    </location>
</feature>
<feature type="transmembrane region" description="Helical" evidence="10">
    <location>
        <begin position="44"/>
        <end position="67"/>
    </location>
</feature>
<dbReference type="PANTHER" id="PTHR43298">
    <property type="entry name" value="MULTIDRUG RESISTANCE PROTEIN NORM-RELATED"/>
    <property type="match status" value="1"/>
</dbReference>
<dbReference type="GO" id="GO:0005886">
    <property type="term" value="C:plasma membrane"/>
    <property type="evidence" value="ECO:0007669"/>
    <property type="project" value="UniProtKB-SubCell"/>
</dbReference>
<feature type="transmembrane region" description="Helical" evidence="10">
    <location>
        <begin position="278"/>
        <end position="295"/>
    </location>
</feature>
<dbReference type="OrthoDB" id="9780160at2"/>
<dbReference type="PIRSF" id="PIRSF006603">
    <property type="entry name" value="DinF"/>
    <property type="match status" value="1"/>
</dbReference>
<dbReference type="STRING" id="742726.HMPREF9448_01288"/>
<proteinExistence type="predicted"/>
<dbReference type="PANTHER" id="PTHR43298:SF2">
    <property type="entry name" value="FMN_FAD EXPORTER YEEO-RELATED"/>
    <property type="match status" value="1"/>
</dbReference>
<evidence type="ECO:0000256" key="9">
    <source>
        <dbReference type="ARBA" id="ARBA00031636"/>
    </source>
</evidence>
<dbReference type="GO" id="GO:0042910">
    <property type="term" value="F:xenobiotic transmembrane transporter activity"/>
    <property type="evidence" value="ECO:0007669"/>
    <property type="project" value="InterPro"/>
</dbReference>
<dbReference type="Proteomes" id="UP000006044">
    <property type="component" value="Unassembled WGS sequence"/>
</dbReference>
<feature type="transmembrane region" description="Helical" evidence="10">
    <location>
        <begin position="7"/>
        <end position="24"/>
    </location>
</feature>
<dbReference type="EMBL" id="ADLE01000008">
    <property type="protein sequence ID" value="EJZ64805.1"/>
    <property type="molecule type" value="Genomic_DNA"/>
</dbReference>
<feature type="transmembrane region" description="Helical" evidence="10">
    <location>
        <begin position="233"/>
        <end position="258"/>
    </location>
</feature>
<evidence type="ECO:0000256" key="5">
    <source>
        <dbReference type="ARBA" id="ARBA00022692"/>
    </source>
</evidence>
<gene>
    <name evidence="11" type="ORF">HMPREF9448_01288</name>
</gene>